<dbReference type="Proteomes" id="UP000441585">
    <property type="component" value="Unassembled WGS sequence"/>
</dbReference>
<name>A0A6I2M9K5_9BACI</name>
<keyword evidence="2" id="KW-1185">Reference proteome</keyword>
<evidence type="ECO:0000313" key="2">
    <source>
        <dbReference type="Proteomes" id="UP000441585"/>
    </source>
</evidence>
<protein>
    <submittedName>
        <fullName evidence="1">Uncharacterized protein</fullName>
    </submittedName>
</protein>
<dbReference type="EMBL" id="WKKF01000002">
    <property type="protein sequence ID" value="MRX54064.1"/>
    <property type="molecule type" value="Genomic_DNA"/>
</dbReference>
<sequence length="49" mass="5656">MNSKEVLGTDIIRARIAEREYGGKEQSPITEEDIRKNILKKLETNLLQI</sequence>
<comment type="caution">
    <text evidence="1">The sequence shown here is derived from an EMBL/GenBank/DDBJ whole genome shotgun (WGS) entry which is preliminary data.</text>
</comment>
<organism evidence="1 2">
    <name type="scientific">Metabacillus idriensis</name>
    <dbReference type="NCBI Taxonomy" id="324768"/>
    <lineage>
        <taxon>Bacteria</taxon>
        <taxon>Bacillati</taxon>
        <taxon>Bacillota</taxon>
        <taxon>Bacilli</taxon>
        <taxon>Bacillales</taxon>
        <taxon>Bacillaceae</taxon>
        <taxon>Metabacillus</taxon>
    </lineage>
</organism>
<proteinExistence type="predicted"/>
<dbReference type="RefSeq" id="WP_154318379.1">
    <property type="nucleotide sequence ID" value="NZ_CAJGAA010000002.1"/>
</dbReference>
<evidence type="ECO:0000313" key="1">
    <source>
        <dbReference type="EMBL" id="MRX54064.1"/>
    </source>
</evidence>
<dbReference type="AlphaFoldDB" id="A0A6I2M9K5"/>
<reference evidence="1 2" key="1">
    <citation type="submission" date="2019-11" db="EMBL/GenBank/DDBJ databases">
        <title>Bacillus idriensis genome.</title>
        <authorList>
            <person name="Konopka E.N."/>
            <person name="Newman J.D."/>
        </authorList>
    </citation>
    <scope>NUCLEOTIDE SEQUENCE [LARGE SCALE GENOMIC DNA]</scope>
    <source>
        <strain evidence="1 2">DSM 19097</strain>
    </source>
</reference>
<accession>A0A6I2M9K5</accession>
<gene>
    <name evidence="1" type="ORF">GJU41_08775</name>
</gene>